<keyword evidence="2" id="KW-1185">Reference proteome</keyword>
<dbReference type="EMBL" id="PHHE01000001">
    <property type="protein sequence ID" value="PKA73079.1"/>
    <property type="molecule type" value="Genomic_DNA"/>
</dbReference>
<dbReference type="RefSeq" id="WP_100848277.1">
    <property type="nucleotide sequence ID" value="NZ_PHHE01000001.1"/>
</dbReference>
<gene>
    <name evidence="1" type="ORF">ATI02_6191</name>
</gene>
<accession>A0ABX4Q8F0</accession>
<comment type="caution">
    <text evidence="1">The sequence shown here is derived from an EMBL/GenBank/DDBJ whole genome shotgun (WGS) entry which is preliminary data.</text>
</comment>
<protein>
    <submittedName>
        <fullName evidence="1">Uncharacterized protein</fullName>
    </submittedName>
</protein>
<reference evidence="1 2" key="1">
    <citation type="submission" date="2017-11" db="EMBL/GenBank/DDBJ databases">
        <title>Genome sequencing of a diverse group of Pseudomonas species.</title>
        <authorList>
            <person name="Loper J."/>
        </authorList>
    </citation>
    <scope>NUCLEOTIDE SEQUENCE [LARGE SCALE GENOMIC DNA]</scope>
    <source>
        <strain evidence="1 2">LMG 25716</strain>
    </source>
</reference>
<dbReference type="Proteomes" id="UP000232455">
    <property type="component" value="Unassembled WGS sequence"/>
</dbReference>
<sequence length="90" mass="10004">MELTKLKLARVPLSVKLSGSLVNVVELNLVLKEPETMQFGMVADHEVDAGAHERNRKCLLLADCVEKVAPLNCPDIDRGKCNFCTLLREI</sequence>
<proteinExistence type="predicted"/>
<evidence type="ECO:0000313" key="2">
    <source>
        <dbReference type="Proteomes" id="UP000232455"/>
    </source>
</evidence>
<name>A0ABX4Q8F0_9PSED</name>
<evidence type="ECO:0000313" key="1">
    <source>
        <dbReference type="EMBL" id="PKA73079.1"/>
    </source>
</evidence>
<organism evidence="1 2">
    <name type="scientific">Pseudomonas baetica</name>
    <dbReference type="NCBI Taxonomy" id="674054"/>
    <lineage>
        <taxon>Bacteria</taxon>
        <taxon>Pseudomonadati</taxon>
        <taxon>Pseudomonadota</taxon>
        <taxon>Gammaproteobacteria</taxon>
        <taxon>Pseudomonadales</taxon>
        <taxon>Pseudomonadaceae</taxon>
        <taxon>Pseudomonas</taxon>
    </lineage>
</organism>